<dbReference type="EMBL" id="LSDT01000035">
    <property type="protein sequence ID" value="KXB91421.1"/>
    <property type="molecule type" value="Genomic_DNA"/>
</dbReference>
<dbReference type="PANTHER" id="PTHR41523:SF8">
    <property type="entry name" value="ETHYLENE RESPONSE SENSOR PROTEIN"/>
    <property type="match status" value="1"/>
</dbReference>
<evidence type="ECO:0000256" key="4">
    <source>
        <dbReference type="ARBA" id="ARBA00022679"/>
    </source>
</evidence>
<dbReference type="Gene3D" id="3.30.450.20">
    <property type="entry name" value="PAS domain"/>
    <property type="match status" value="1"/>
</dbReference>
<dbReference type="Pfam" id="PF12282">
    <property type="entry name" value="GAF_PdtaS"/>
    <property type="match status" value="1"/>
</dbReference>
<evidence type="ECO:0000256" key="1">
    <source>
        <dbReference type="ARBA" id="ARBA00000085"/>
    </source>
</evidence>
<dbReference type="PATRIC" id="fig|1588748.3.peg.800"/>
<feature type="domain" description="Histidine kinase" evidence="9">
    <location>
        <begin position="274"/>
        <end position="467"/>
    </location>
</feature>
<organism evidence="10 11">
    <name type="scientific">Megasphaera hutchinsoni</name>
    <dbReference type="NCBI Taxonomy" id="1588748"/>
    <lineage>
        <taxon>Bacteria</taxon>
        <taxon>Bacillati</taxon>
        <taxon>Bacillota</taxon>
        <taxon>Negativicutes</taxon>
        <taxon>Veillonellales</taxon>
        <taxon>Veillonellaceae</taxon>
        <taxon>Megasphaera</taxon>
    </lineage>
</organism>
<dbReference type="Pfam" id="PF02518">
    <property type="entry name" value="HATPase_c"/>
    <property type="match status" value="1"/>
</dbReference>
<dbReference type="AlphaFoldDB" id="A0A134CGS2"/>
<proteinExistence type="predicted"/>
<dbReference type="GO" id="GO:0005524">
    <property type="term" value="F:ATP binding"/>
    <property type="evidence" value="ECO:0007669"/>
    <property type="project" value="UniProtKB-KW"/>
</dbReference>
<keyword evidence="11" id="KW-1185">Reference proteome</keyword>
<dbReference type="STRING" id="1588748.HMPREF3182_00835"/>
<dbReference type="Gene3D" id="3.30.450.280">
    <property type="entry name" value="GAF domain"/>
    <property type="match status" value="1"/>
</dbReference>
<dbReference type="EC" id="2.7.13.3" evidence="2"/>
<dbReference type="RefSeq" id="WP_062485584.1">
    <property type="nucleotide sequence ID" value="NZ_KQ960946.1"/>
</dbReference>
<evidence type="ECO:0000256" key="2">
    <source>
        <dbReference type="ARBA" id="ARBA00012438"/>
    </source>
</evidence>
<protein>
    <recommendedName>
        <fullName evidence="2">histidine kinase</fullName>
        <ecNumber evidence="2">2.7.13.3</ecNumber>
    </recommendedName>
</protein>
<keyword evidence="7" id="KW-0067">ATP-binding</keyword>
<dbReference type="InterPro" id="IPR036890">
    <property type="entry name" value="HATPase_C_sf"/>
</dbReference>
<keyword evidence="5" id="KW-0547">Nucleotide-binding</keyword>
<dbReference type="InterPro" id="IPR022066">
    <property type="entry name" value="PdtaS_GAF"/>
</dbReference>
<evidence type="ECO:0000313" key="11">
    <source>
        <dbReference type="Proteomes" id="UP000070160"/>
    </source>
</evidence>
<evidence type="ECO:0000256" key="7">
    <source>
        <dbReference type="ARBA" id="ARBA00022840"/>
    </source>
</evidence>
<gene>
    <name evidence="10" type="ORF">HMPREF3182_00835</name>
</gene>
<evidence type="ECO:0000313" key="10">
    <source>
        <dbReference type="EMBL" id="KXB91421.1"/>
    </source>
</evidence>
<dbReference type="PANTHER" id="PTHR41523">
    <property type="entry name" value="TWO-COMPONENT SYSTEM SENSOR PROTEIN"/>
    <property type="match status" value="1"/>
</dbReference>
<name>A0A134CGS2_9FIRM</name>
<keyword evidence="4" id="KW-0808">Transferase</keyword>
<sequence>MNDTIEDICHRDSALSDVQIQILKHSEELLQFAGDLSHRELQLFVPGKKENTLVLVAWRTPFSRQSTVINRERKHYIDRYEEPVLYRVLKEGNPVYAGREVTYGHIEPMYAYPFVDNAGVTIAVVAFFGYVDAAKSQLTQTAYLALQVPQQHDLRQWYRPLSVQDGIVLVDDTGVILYADEMAEEIMQFCGHRGSLRDVNIYTAQQDIMGAKVALASATGYMDDITVENRVFTRRVIPLLQQGKVCQVVSILTERTELYKKEEELLVKTSVIREIHHRVKNNLQTISGLLRMQLRRTDNDETKRALQESVNRILSISLIHDILAYHEARDVDMLTVTQSLASLLVKSFCHTSDQVDVLVRGESIRLPSGQATSMALILNELITNAVLHGFAEKTGVLSIDIHKEGTQINVCVADTGKGMTMPSSLPKAHLGLELVRTLIETDLQGTWKIVPNQPTGTKVLLFFPCPGGNEI</sequence>
<evidence type="ECO:0000259" key="9">
    <source>
        <dbReference type="PROSITE" id="PS50109"/>
    </source>
</evidence>
<evidence type="ECO:0000256" key="8">
    <source>
        <dbReference type="ARBA" id="ARBA00023012"/>
    </source>
</evidence>
<dbReference type="InterPro" id="IPR011495">
    <property type="entry name" value="Sig_transdc_His_kin_sub2_dim/P"/>
</dbReference>
<dbReference type="Pfam" id="PF07568">
    <property type="entry name" value="HisKA_2"/>
    <property type="match status" value="1"/>
</dbReference>
<dbReference type="InterPro" id="IPR005467">
    <property type="entry name" value="His_kinase_dom"/>
</dbReference>
<dbReference type="InterPro" id="IPR038424">
    <property type="entry name" value="H_kinase_PdtaS_GAF_sf"/>
</dbReference>
<comment type="caution">
    <text evidence="10">The sequence shown here is derived from an EMBL/GenBank/DDBJ whole genome shotgun (WGS) entry which is preliminary data.</text>
</comment>
<dbReference type="Gene3D" id="3.30.565.10">
    <property type="entry name" value="Histidine kinase-like ATPase, C-terminal domain"/>
    <property type="match status" value="1"/>
</dbReference>
<dbReference type="PROSITE" id="PS50109">
    <property type="entry name" value="HIS_KIN"/>
    <property type="match status" value="1"/>
</dbReference>
<dbReference type="Proteomes" id="UP000070160">
    <property type="component" value="Unassembled WGS sequence"/>
</dbReference>
<keyword evidence="8" id="KW-0902">Two-component regulatory system</keyword>
<dbReference type="GO" id="GO:0004673">
    <property type="term" value="F:protein histidine kinase activity"/>
    <property type="evidence" value="ECO:0007669"/>
    <property type="project" value="UniProtKB-EC"/>
</dbReference>
<evidence type="ECO:0000256" key="6">
    <source>
        <dbReference type="ARBA" id="ARBA00022777"/>
    </source>
</evidence>
<dbReference type="InterPro" id="IPR003594">
    <property type="entry name" value="HATPase_dom"/>
</dbReference>
<keyword evidence="6 10" id="KW-0418">Kinase</keyword>
<comment type="catalytic activity">
    <reaction evidence="1">
        <text>ATP + protein L-histidine = ADP + protein N-phospho-L-histidine.</text>
        <dbReference type="EC" id="2.7.13.3"/>
    </reaction>
</comment>
<dbReference type="GO" id="GO:0000160">
    <property type="term" value="P:phosphorelay signal transduction system"/>
    <property type="evidence" value="ECO:0007669"/>
    <property type="project" value="UniProtKB-KW"/>
</dbReference>
<accession>A0A134CGS2</accession>
<reference evidence="11" key="1">
    <citation type="submission" date="2016-01" db="EMBL/GenBank/DDBJ databases">
        <authorList>
            <person name="Mitreva M."/>
            <person name="Pepin K.H."/>
            <person name="Mihindukulasuriya K.A."/>
            <person name="Fulton R."/>
            <person name="Fronick C."/>
            <person name="O'Laughlin M."/>
            <person name="Miner T."/>
            <person name="Herter B."/>
            <person name="Rosa B.A."/>
            <person name="Cordes M."/>
            <person name="Tomlinson C."/>
            <person name="Wollam A."/>
            <person name="Palsikar V.B."/>
            <person name="Mardis E.R."/>
            <person name="Wilson R.K."/>
        </authorList>
    </citation>
    <scope>NUCLEOTIDE SEQUENCE [LARGE SCALE GENOMIC DNA]</scope>
    <source>
        <strain evidence="11">KA00182</strain>
    </source>
</reference>
<keyword evidence="3" id="KW-0597">Phosphoprotein</keyword>
<evidence type="ECO:0000256" key="5">
    <source>
        <dbReference type="ARBA" id="ARBA00022741"/>
    </source>
</evidence>
<dbReference type="SUPFAM" id="SSF55874">
    <property type="entry name" value="ATPase domain of HSP90 chaperone/DNA topoisomerase II/histidine kinase"/>
    <property type="match status" value="1"/>
</dbReference>
<evidence type="ECO:0000256" key="3">
    <source>
        <dbReference type="ARBA" id="ARBA00022553"/>
    </source>
</evidence>